<proteinExistence type="predicted"/>
<comment type="caution">
    <text evidence="2">The sequence shown here is derived from an EMBL/GenBank/DDBJ whole genome shotgun (WGS) entry which is preliminary data.</text>
</comment>
<reference evidence="2" key="1">
    <citation type="submission" date="2021-02" db="EMBL/GenBank/DDBJ databases">
        <title>Psilocybe cubensis genome.</title>
        <authorList>
            <person name="Mckernan K.J."/>
            <person name="Crawford S."/>
            <person name="Trippe A."/>
            <person name="Kane L.T."/>
            <person name="Mclaughlin S."/>
        </authorList>
    </citation>
    <scope>NUCLEOTIDE SEQUENCE [LARGE SCALE GENOMIC DNA]</scope>
    <source>
        <strain evidence="2">MGC-MH-2018</strain>
    </source>
</reference>
<dbReference type="EMBL" id="JAFIQS010000007">
    <property type="protein sequence ID" value="KAG5167573.1"/>
    <property type="molecule type" value="Genomic_DNA"/>
</dbReference>
<sequence length="88" mass="9048">MFRLTIILTCLAALLQTSMVASAPIPDESTGETDAILPGYGDHFYGDFGGRIRYPQLKGGIEHTGLANLADNVGDALASVGAGLGGLL</sequence>
<accession>A0A8H7XVF7</accession>
<gene>
    <name evidence="2" type="ORF">JR316_007924</name>
</gene>
<organism evidence="2">
    <name type="scientific">Psilocybe cubensis</name>
    <name type="common">Psychedelic mushroom</name>
    <name type="synonym">Stropharia cubensis</name>
    <dbReference type="NCBI Taxonomy" id="181762"/>
    <lineage>
        <taxon>Eukaryota</taxon>
        <taxon>Fungi</taxon>
        <taxon>Dikarya</taxon>
        <taxon>Basidiomycota</taxon>
        <taxon>Agaricomycotina</taxon>
        <taxon>Agaricomycetes</taxon>
        <taxon>Agaricomycetidae</taxon>
        <taxon>Agaricales</taxon>
        <taxon>Agaricineae</taxon>
        <taxon>Strophariaceae</taxon>
        <taxon>Psilocybe</taxon>
    </lineage>
</organism>
<feature type="signal peptide" evidence="1">
    <location>
        <begin position="1"/>
        <end position="22"/>
    </location>
</feature>
<name>A0A8H7XVF7_PSICU</name>
<evidence type="ECO:0000313" key="2">
    <source>
        <dbReference type="EMBL" id="KAG5167573.1"/>
    </source>
</evidence>
<evidence type="ECO:0000256" key="1">
    <source>
        <dbReference type="SAM" id="SignalP"/>
    </source>
</evidence>
<feature type="chain" id="PRO_5034254094" description="Secreted protein" evidence="1">
    <location>
        <begin position="23"/>
        <end position="88"/>
    </location>
</feature>
<protein>
    <recommendedName>
        <fullName evidence="3">Secreted protein</fullName>
    </recommendedName>
</protein>
<keyword evidence="1" id="KW-0732">Signal</keyword>
<evidence type="ECO:0008006" key="3">
    <source>
        <dbReference type="Google" id="ProtNLM"/>
    </source>
</evidence>
<dbReference type="AlphaFoldDB" id="A0A8H7XVF7"/>